<evidence type="ECO:0000313" key="1">
    <source>
        <dbReference type="EMBL" id="HGB15483.1"/>
    </source>
</evidence>
<dbReference type="AlphaFoldDB" id="A0A7C3SJT5"/>
<protein>
    <submittedName>
        <fullName evidence="1">Methionine synthase</fullName>
    </submittedName>
</protein>
<gene>
    <name evidence="1" type="ORF">ENV62_09655</name>
</gene>
<comment type="caution">
    <text evidence="1">The sequence shown here is derived from an EMBL/GenBank/DDBJ whole genome shotgun (WGS) entry which is preliminary data.</text>
</comment>
<accession>A0A7C3SJT5</accession>
<proteinExistence type="predicted"/>
<reference evidence="1" key="1">
    <citation type="journal article" date="2020" name="mSystems">
        <title>Genome- and Community-Level Interaction Insights into Carbon Utilization and Element Cycling Functions of Hydrothermarchaeota in Hydrothermal Sediment.</title>
        <authorList>
            <person name="Zhou Z."/>
            <person name="Liu Y."/>
            <person name="Xu W."/>
            <person name="Pan J."/>
            <person name="Luo Z.H."/>
            <person name="Li M."/>
        </authorList>
    </citation>
    <scope>NUCLEOTIDE SEQUENCE [LARGE SCALE GENOMIC DNA]</scope>
    <source>
        <strain evidence="1">SpSt-776</strain>
    </source>
</reference>
<dbReference type="InterPro" id="IPR038071">
    <property type="entry name" value="UROD/MetE-like_sf"/>
</dbReference>
<dbReference type="EMBL" id="DTHB01000053">
    <property type="protein sequence ID" value="HGB15483.1"/>
    <property type="molecule type" value="Genomic_DNA"/>
</dbReference>
<dbReference type="SUPFAM" id="SSF51726">
    <property type="entry name" value="UROD/MetE-like"/>
    <property type="match status" value="1"/>
</dbReference>
<dbReference type="Gene3D" id="3.20.20.210">
    <property type="match status" value="1"/>
</dbReference>
<sequence length="350" mass="38940">MPAFAPLAATGIGSVPFTDPEKAVSLILTYLPEIPFWPQMVRLGFREDMVAQGFRGLPGLCLDEAGRTVRTDPNVVRELALADFYDAVWRDDLTPFALAPEEAQGFYTLIRQVANAILSPPALKGQVVGPVTFTGMVKDDQDKPILYDREMTQAVSLGLARKAAWQAQKFRELGKEAIIFFDEPILTGFGSAFFPLSREEVLAILTDALDAARQPGPVYLGIHCCGNTDWALLMKLPVDILSFDSYSYFDTLLLYHQDLHGFLARGGWLAWGLVPTREELLQENEDSLWQRFENQVKQAASRGLELRRLLSQALLTPACGLGYLTPEAATRGLELLHNLSSRARRWLQGL</sequence>
<organism evidence="1">
    <name type="scientific">Desulfobacca acetoxidans</name>
    <dbReference type="NCBI Taxonomy" id="60893"/>
    <lineage>
        <taxon>Bacteria</taxon>
        <taxon>Pseudomonadati</taxon>
        <taxon>Thermodesulfobacteriota</taxon>
        <taxon>Desulfobaccia</taxon>
        <taxon>Desulfobaccales</taxon>
        <taxon>Desulfobaccaceae</taxon>
        <taxon>Desulfobacca</taxon>
    </lineage>
</organism>
<name>A0A7C3SJT5_9BACT</name>